<gene>
    <name evidence="20" type="ORF">OOU_Y34scaffold01007g23</name>
</gene>
<dbReference type="SUPFAM" id="SSF158832">
    <property type="entry name" value="Tex N-terminal region-like"/>
    <property type="match status" value="1"/>
</dbReference>
<feature type="compositionally biased region" description="Polar residues" evidence="16">
    <location>
        <begin position="1625"/>
        <end position="1667"/>
    </location>
</feature>
<dbReference type="EMBL" id="JH793207">
    <property type="protein sequence ID" value="ELQ32974.1"/>
    <property type="molecule type" value="Genomic_DNA"/>
</dbReference>
<feature type="region of interest" description="Disordered" evidence="16">
    <location>
        <begin position="1770"/>
        <end position="1809"/>
    </location>
</feature>
<dbReference type="InterPro" id="IPR023323">
    <property type="entry name" value="Tex-like_dom_sf"/>
</dbReference>
<feature type="compositionally biased region" description="Basic and acidic residues" evidence="16">
    <location>
        <begin position="106"/>
        <end position="120"/>
    </location>
</feature>
<feature type="compositionally biased region" description="Polar residues" evidence="16">
    <location>
        <begin position="1968"/>
        <end position="1981"/>
    </location>
</feature>
<dbReference type="SUPFAM" id="SSF50249">
    <property type="entry name" value="Nucleic acid-binding proteins"/>
    <property type="match status" value="1"/>
</dbReference>
<evidence type="ECO:0000259" key="19">
    <source>
        <dbReference type="PROSITE" id="PS50126"/>
    </source>
</evidence>
<dbReference type="CDD" id="cd09918">
    <property type="entry name" value="SH2_Nterm_SPT6_like"/>
    <property type="match status" value="1"/>
</dbReference>
<dbReference type="Pfam" id="PF21710">
    <property type="entry name" value="Spt6_S1"/>
    <property type="match status" value="1"/>
</dbReference>
<name>A0AA97PFS2_PYRO3</name>
<dbReference type="SMART" id="SM00233">
    <property type="entry name" value="PH"/>
    <property type="match status" value="1"/>
</dbReference>
<feature type="compositionally biased region" description="Acidic residues" evidence="16">
    <location>
        <begin position="168"/>
        <end position="184"/>
    </location>
</feature>
<dbReference type="FunFam" id="1.10.10.2740:FF:000002">
    <property type="entry name" value="Transcription elongation factor Spt6"/>
    <property type="match status" value="1"/>
</dbReference>
<feature type="compositionally biased region" description="Acidic residues" evidence="16">
    <location>
        <begin position="92"/>
        <end position="104"/>
    </location>
</feature>
<feature type="region of interest" description="Disordered" evidence="16">
    <location>
        <begin position="1608"/>
        <end position="1686"/>
    </location>
</feature>
<sequence length="2459" mass="275754">MSNDLRNLIDGEAELDDEEDDESFASDGGGGSNRRDKPAPVDDSSEEEDDDDEEEAQRIRENFIVDEDEDEEDEDDEVARKRRRKRRRAEREEEAQLDEEDLDLIGEARPDWERKTESQQKFKRLKRGHRDDDDRNNRSRDLTQIFSDDEDAEERNYGSRPSHRGPADEFDDFIEEDFPEDEEERNQRLEDMEVARPRDRGVVVDTSGLDKDALEDFEAIFGHGEDYDWALQLEEEEEDRKQEERTLELKDVFEPSQLKEKLLTDEDNEIRFTDEPERFQIDRKPFKDLQLTPEQFKEEGRWISKLMLPQKNLAPELRNPFRRAVQKTLEFFVSDGLEVPCVLHHYKDNLLHYKRPEDGDHPGDDDGPPAQLLLLEDLWRIVDLDLKFRSFVEKRNILDKSYQNLKTAGIQDDVFDEMVYRAETIEELQDVQDYMHFHYSSQMKDLAAAGAIKGVKRVAKSTGVFERVRNSTVYNFVKAYGITPDKLAQNALREGKKTSAEDNSKMPLDLADSLTDSYFDTADHVIKAARSMFAEELFLNPRMRRHFKVAYYNMGIVDCRRTEKGLRKIDESHPFYEIKYLINQTIGDLARRPEIFLKMMKAEEEGLVEVKLTLQNEREFRKNLLSEFQSENFSERADAWNEERKKALDLAFPKLEKIITKGVKESLRTACQDELLKICREEFSKRVDQAPFRPKGFMLGMTPRCLVISNGMADPNRDLLCWALVDDGKLVEQGKFGSLGRDEAARTAFEDVVERARPDVIGVSGWSADTQRLVKDLETLISEKGLMGNEFDDPDTDEVRTELLEVVVVNDETARLYKDSARGVSDYPNLNPVTRYCVGLARYMQNPLKEYCLLGKDNTSLAIHPCQNLLPPAKLLRTMETVLVDIVNLCGVDINDAISDPREAALLPYVAGLGPRKATAVLKAINANGGVVNTRDELVGDPDSGKLQVVGPRVWNNCASFFIISYEHATPEADPLDATRIHPMDYELARKMAADALDMDEEDIKAEVDEGGPPAVVRRLFKENRQETLYDLSMEDYAEQLERQGLLKKATLYAIRGEFQSPYEELRHSFVQLTADQIFTMFTGETKDSLCEQMIVPVNVRVVKEDFAIVKLDCGIEGRIEAHEVSSRHTPREILQTGQTTRAKVLELNRKDFMCKMSVREDALRYPYRKMHDHDRDNWDFRQEEKDAADLTEKDVVTGRAQRVIKHPMFKSFNSTEAEQYLGSQPPGELVIRSSSKGSDHLAITWKVADGVIQHIDVLELDKENEFALGRTLKVANKYTYSDLDELIVEHVKAMARKVDELMQSDKFQKGSRSDLERWLTTYMDANPTRSTYAFCLDTKHPGYFVLCFKASRSSKIGSWSVRVIPGAYEMMGSQYPDVRALCNGFKLRFQSEILKMQSGGHHRGGRLKLGCSERYSDGPSGLKCTGTNNFQNGNRDRVGLAAYSARGKFVFLWRIAVVSYIVRWVKVEDGYTVSWSVQPHKKSINFGIVKHPGSAGTNLATTAGQTDDSTLTIDTSVNDGSNDPKGAASGSGGLFKRDASTAEEQLSKKGFKMIKWHGKCPADKVTTGTYDVAAGQSGMYGMVFDNTFSKQTSKNATIVLLTYPTGSAPQPGQTLSNLKAGPNASASKTSLGRHSNPSPMIGATNESLDSLHSQQQLPGRSRSLASQGGGGPSNAHTGILMKRRRKKGQGYAKRFFSLDYATCTLSYYHNRNSSALRGAIPLSLAAIAADERRREISIDSGAEIWHLKAPNDKDFAEWASALTRASRIARGAEPPTAGGAAGGSSMQQTFGGAGSALAPLNNPQEEDREWQQVEALVSRVVGTRDALRRLVKDMSVQNHAVTSPRPATGNRSVSSATPVAEEGDGYFQGVEKRPFWKRKSSAIVTTPQSFHSASTALAVPSPNTTTITANGGPGDKRKSKAYSLHEQNMYGVQENCKALLGDLDSVVSGFSQLLATSKRRRMPVPQSAASRNSIESTSTEEFFDAAEGTEGRSELLMIDNQSEESPNSEAEDEFGSAQDASDRSSVSSIADGDDLTRTGTVDNSNLYYPAKPKSLDPLPITTTIQRRRTIPPATTMPPSLIAFVRKNVGKDLSTISMPVSSNEPISLLQRMAEQLEYASLLDTAAKQKLETDRLLYVTAFAVSQFSSTRAKERAIRKPFNPLLGETFEMLRTESECPGGVRLLVEKVSHRPVRLAMHADGASWSFAQAPAPTQKFWGKSMELTTEGKARVVLRLPDGGEEHYSWGVATVFLRNVVMGEKYVEPVGSMAVNNESTGSRAAVEFRTKGMFGGRGEDVQVETWGPDGVHTGISLAGTWTQSLRKVEAGKSAGAEVWKAGSLVDNASQVYGMTTFVASMNEITELEKGKLPPTDSRLRPDQRLAEQGKLDDAENFKVQLEEAQRARRRALEERGEQHRPRWFVKVAEGPDGDEVWRLKGGKDGYWEERAKGSWTGVEDIFKQ</sequence>
<dbReference type="CDD" id="cd13289">
    <property type="entry name" value="PH_Osh3p_yeast"/>
    <property type="match status" value="1"/>
</dbReference>
<dbReference type="InterPro" id="IPR000980">
    <property type="entry name" value="SH2"/>
</dbReference>
<evidence type="ECO:0000256" key="12">
    <source>
        <dbReference type="ARBA" id="ARBA00023242"/>
    </source>
</evidence>
<dbReference type="Proteomes" id="UP000011086">
    <property type="component" value="Unassembled WGS sequence"/>
</dbReference>
<dbReference type="InterPro" id="IPR023319">
    <property type="entry name" value="Tex-like_HTH_dom_sf"/>
</dbReference>
<keyword evidence="7" id="KW-0158">Chromosome</keyword>
<dbReference type="PROSITE" id="PS50126">
    <property type="entry name" value="S1"/>
    <property type="match status" value="1"/>
</dbReference>
<dbReference type="GO" id="GO:0008289">
    <property type="term" value="F:lipid binding"/>
    <property type="evidence" value="ECO:0007669"/>
    <property type="project" value="UniProtKB-KW"/>
</dbReference>
<evidence type="ECO:0000256" key="14">
    <source>
        <dbReference type="ARBA" id="ARBA00093389"/>
    </source>
</evidence>
<dbReference type="InterPro" id="IPR011993">
    <property type="entry name" value="PH-like_dom_sf"/>
</dbReference>
<evidence type="ECO:0000313" key="20">
    <source>
        <dbReference type="EMBL" id="ELQ32974.1"/>
    </source>
</evidence>
<dbReference type="Pfam" id="PF14632">
    <property type="entry name" value="SPT6_acidic"/>
    <property type="match status" value="1"/>
</dbReference>
<feature type="region of interest" description="Disordered" evidence="16">
    <location>
        <begin position="1516"/>
        <end position="1536"/>
    </location>
</feature>
<comment type="function">
    <text evidence="14">Histone H3-H4 chaperone that plays a role in maintenance of chromatin structure during RNA polymerase II transcription elongation thereby repressing transcription initiation from cryptic promoters. Mediates the reassembly of nucleosomes onto the promoters of at least a selected set of genes during repression; the nucleosome reassembly is essential for transcriptional repression. Essential for viability.</text>
</comment>
<keyword evidence="10" id="KW-0446">Lipid-binding</keyword>
<dbReference type="InterPro" id="IPR035018">
    <property type="entry name" value="Spt6_SH2_C"/>
</dbReference>
<evidence type="ECO:0000256" key="4">
    <source>
        <dbReference type="ARBA" id="ARBA00009253"/>
    </source>
</evidence>
<keyword evidence="11" id="KW-0804">Transcription</keyword>
<feature type="domain" description="PH" evidence="18">
    <location>
        <begin position="1674"/>
        <end position="1768"/>
    </location>
</feature>
<evidence type="ECO:0000256" key="13">
    <source>
        <dbReference type="ARBA" id="ARBA00029871"/>
    </source>
</evidence>
<dbReference type="Gene3D" id="3.30.505.10">
    <property type="entry name" value="SH2 domain"/>
    <property type="match status" value="2"/>
</dbReference>
<keyword evidence="6" id="KW-0813">Transport</keyword>
<feature type="compositionally biased region" description="Polar residues" evidence="16">
    <location>
        <begin position="2038"/>
        <end position="2047"/>
    </location>
</feature>
<dbReference type="Gene3D" id="2.40.160.120">
    <property type="match status" value="1"/>
</dbReference>
<protein>
    <recommendedName>
        <fullName evidence="5">Transcription elongation factor SPT6</fullName>
    </recommendedName>
    <alternativeName>
        <fullName evidence="13">Chromatin elongation factor SPT6</fullName>
    </alternativeName>
</protein>
<dbReference type="Pfam" id="PF01237">
    <property type="entry name" value="Oxysterol_BP"/>
    <property type="match status" value="1"/>
</dbReference>
<feature type="compositionally biased region" description="Acidic residues" evidence="16">
    <location>
        <begin position="11"/>
        <end position="24"/>
    </location>
</feature>
<dbReference type="Pfam" id="PF14633">
    <property type="entry name" value="SH2_2"/>
    <property type="match status" value="1"/>
</dbReference>
<keyword evidence="9" id="KW-0445">Lipid transport</keyword>
<dbReference type="InterPro" id="IPR049540">
    <property type="entry name" value="Spt6-like_S1"/>
</dbReference>
<evidence type="ECO:0000256" key="7">
    <source>
        <dbReference type="ARBA" id="ARBA00022454"/>
    </source>
</evidence>
<dbReference type="Pfam" id="PF15409">
    <property type="entry name" value="PH_8"/>
    <property type="match status" value="1"/>
</dbReference>
<dbReference type="InterPro" id="IPR055179">
    <property type="entry name" value="Tex-like_central_region"/>
</dbReference>
<dbReference type="InterPro" id="IPR037027">
    <property type="entry name" value="YqgF/RNaseH-like_dom_sf"/>
</dbReference>
<feature type="compositionally biased region" description="Polar residues" evidence="16">
    <location>
        <begin position="1608"/>
        <end position="1618"/>
    </location>
</feature>
<feature type="region of interest" description="Disordered" evidence="16">
    <location>
        <begin position="1957"/>
        <end position="1987"/>
    </location>
</feature>
<evidence type="ECO:0000256" key="16">
    <source>
        <dbReference type="SAM" id="MobiDB-lite"/>
    </source>
</evidence>
<dbReference type="GO" id="GO:0034728">
    <property type="term" value="P:nucleosome organization"/>
    <property type="evidence" value="ECO:0007669"/>
    <property type="project" value="TreeGrafter"/>
</dbReference>
<dbReference type="InterPro" id="IPR041680">
    <property type="entry name" value="PH_8"/>
</dbReference>
<comment type="subcellular location">
    <subcellularLocation>
        <location evidence="2">Chromosome</location>
    </subcellularLocation>
    <subcellularLocation>
        <location evidence="1">Nucleus</location>
    </subcellularLocation>
</comment>
<dbReference type="GO" id="GO:0005694">
    <property type="term" value="C:chromosome"/>
    <property type="evidence" value="ECO:0007669"/>
    <property type="project" value="UniProtKB-SubCell"/>
</dbReference>
<reference evidence="20" key="1">
    <citation type="journal article" date="2012" name="PLoS Genet.">
        <title>Comparative analysis of the genomes of two field isolates of the rice blast fungus Magnaporthe oryzae.</title>
        <authorList>
            <person name="Xue M."/>
            <person name="Yang J."/>
            <person name="Li Z."/>
            <person name="Hu S."/>
            <person name="Yao N."/>
            <person name="Dean R.A."/>
            <person name="Zhao W."/>
            <person name="Shen M."/>
            <person name="Zhang H."/>
            <person name="Li C."/>
            <person name="Liu L."/>
            <person name="Cao L."/>
            <person name="Xu X."/>
            <person name="Xing Y."/>
            <person name="Hsiang T."/>
            <person name="Zhang Z."/>
            <person name="Xu J.R."/>
            <person name="Peng Y.L."/>
        </authorList>
    </citation>
    <scope>NUCLEOTIDE SEQUENCE</scope>
    <source>
        <strain evidence="20">Y34</strain>
    </source>
</reference>
<evidence type="ECO:0000256" key="11">
    <source>
        <dbReference type="ARBA" id="ARBA00023163"/>
    </source>
</evidence>
<comment type="similarity">
    <text evidence="4">Belongs to the SPT6 family.</text>
</comment>
<dbReference type="Pfam" id="PF14641">
    <property type="entry name" value="HTH_44"/>
    <property type="match status" value="1"/>
</dbReference>
<dbReference type="PANTHER" id="PTHR10145:SF6">
    <property type="entry name" value="TRANSCRIPTION ELONGATION FACTOR SPT6"/>
    <property type="match status" value="1"/>
</dbReference>
<feature type="compositionally biased region" description="Low complexity" evidence="16">
    <location>
        <begin position="1770"/>
        <end position="1779"/>
    </location>
</feature>
<feature type="domain" description="S1 motif" evidence="19">
    <location>
        <begin position="1093"/>
        <end position="1160"/>
    </location>
</feature>
<evidence type="ECO:0000256" key="10">
    <source>
        <dbReference type="ARBA" id="ARBA00023121"/>
    </source>
</evidence>
<keyword evidence="20" id="KW-0648">Protein biosynthesis</keyword>
<dbReference type="Pfam" id="PF14639">
    <property type="entry name" value="YqgF"/>
    <property type="match status" value="1"/>
</dbReference>
<dbReference type="Pfam" id="PF22706">
    <property type="entry name" value="Tex_central_region"/>
    <property type="match status" value="1"/>
</dbReference>
<dbReference type="PANTHER" id="PTHR10145">
    <property type="entry name" value="TRANSCRIPTION ELONGATION FACTOR SPT6"/>
    <property type="match status" value="1"/>
</dbReference>
<dbReference type="InterPro" id="IPR012337">
    <property type="entry name" value="RNaseH-like_sf"/>
</dbReference>
<feature type="region of interest" description="Disordered" evidence="16">
    <location>
        <begin position="2001"/>
        <end position="2053"/>
    </location>
</feature>
<dbReference type="InterPro" id="IPR012340">
    <property type="entry name" value="NA-bd_OB-fold"/>
</dbReference>
<dbReference type="FunFam" id="2.30.29.30:FF:000369">
    <property type="entry name" value="Oxysterol binding protein"/>
    <property type="match status" value="1"/>
</dbReference>
<dbReference type="InterPro" id="IPR036598">
    <property type="entry name" value="GOLD_dom_sf"/>
</dbReference>
<evidence type="ECO:0000259" key="18">
    <source>
        <dbReference type="PROSITE" id="PS50003"/>
    </source>
</evidence>
<dbReference type="InterPro" id="IPR032706">
    <property type="entry name" value="Spt6_HHH"/>
</dbReference>
<keyword evidence="8 15" id="KW-0727">SH2 domain</keyword>
<dbReference type="PROSITE" id="PS50001">
    <property type="entry name" value="SH2"/>
    <property type="match status" value="1"/>
</dbReference>
<feature type="compositionally biased region" description="Acidic residues" evidence="16">
    <location>
        <begin position="43"/>
        <end position="55"/>
    </location>
</feature>
<feature type="compositionally biased region" description="Acidic residues" evidence="16">
    <location>
        <begin position="64"/>
        <end position="77"/>
    </location>
</feature>
<dbReference type="Gene3D" id="2.40.50.140">
    <property type="entry name" value="Nucleic acid-binding proteins"/>
    <property type="match status" value="1"/>
</dbReference>
<dbReference type="FunFam" id="3.30.505.10:FF:000065">
    <property type="entry name" value="Transcription elongation factor SPT6"/>
    <property type="match status" value="1"/>
</dbReference>
<dbReference type="InterPro" id="IPR042066">
    <property type="entry name" value="Spt6_death-like"/>
</dbReference>
<evidence type="ECO:0000256" key="3">
    <source>
        <dbReference type="ARBA" id="ARBA00008842"/>
    </source>
</evidence>
<dbReference type="GO" id="GO:0003746">
    <property type="term" value="F:translation elongation factor activity"/>
    <property type="evidence" value="ECO:0007669"/>
    <property type="project" value="UniProtKB-KW"/>
</dbReference>
<dbReference type="InterPro" id="IPR028088">
    <property type="entry name" value="Spt6_HTH_DNA-bd_dom"/>
</dbReference>
<evidence type="ECO:0000256" key="15">
    <source>
        <dbReference type="PROSITE-ProRule" id="PRU00191"/>
    </source>
</evidence>
<dbReference type="InterPro" id="IPR017072">
    <property type="entry name" value="TF_Spt6"/>
</dbReference>
<dbReference type="InterPro" id="IPR035420">
    <property type="entry name" value="Spt6_SH2"/>
</dbReference>
<dbReference type="SUPFAM" id="SSF101576">
    <property type="entry name" value="Supernatant protein factor (SPF), C-terminal domain"/>
    <property type="match status" value="1"/>
</dbReference>
<dbReference type="GO" id="GO:0140673">
    <property type="term" value="P:transcription elongation-coupled chromatin remodeling"/>
    <property type="evidence" value="ECO:0007669"/>
    <property type="project" value="InterPro"/>
</dbReference>
<dbReference type="Gene3D" id="1.10.3500.10">
    <property type="entry name" value="Tex N-terminal region-like"/>
    <property type="match status" value="1"/>
</dbReference>
<feature type="compositionally biased region" description="Basic and acidic residues" evidence="16">
    <location>
        <begin position="129"/>
        <end position="141"/>
    </location>
</feature>
<dbReference type="Gene3D" id="3.30.70.3490">
    <property type="match status" value="1"/>
</dbReference>
<dbReference type="Gene3D" id="2.30.29.30">
    <property type="entry name" value="Pleckstrin-homology domain (PH domain)/Phosphotyrosine-binding domain (PTB)"/>
    <property type="match status" value="1"/>
</dbReference>
<keyword evidence="20" id="KW-0251">Elongation factor</keyword>
<dbReference type="InterPro" id="IPR028083">
    <property type="entry name" value="Spt6_acidic_N_dom"/>
</dbReference>
<evidence type="ECO:0000259" key="17">
    <source>
        <dbReference type="PROSITE" id="PS50001"/>
    </source>
</evidence>
<dbReference type="GO" id="GO:0008023">
    <property type="term" value="C:transcription elongation factor complex"/>
    <property type="evidence" value="ECO:0007669"/>
    <property type="project" value="TreeGrafter"/>
</dbReference>
<dbReference type="GO" id="GO:0120009">
    <property type="term" value="P:intermembrane lipid transfer"/>
    <property type="evidence" value="ECO:0007669"/>
    <property type="project" value="UniProtKB-ARBA"/>
</dbReference>
<dbReference type="InterPro" id="IPR010994">
    <property type="entry name" value="RuvA_2-like"/>
</dbReference>
<dbReference type="CDD" id="cd09928">
    <property type="entry name" value="SH2_Cterm_SPT6_like"/>
    <property type="match status" value="1"/>
</dbReference>
<dbReference type="Gene3D" id="1.10.150.850">
    <property type="entry name" value="Spt6, helix-hairpin-helix domain"/>
    <property type="match status" value="1"/>
</dbReference>
<dbReference type="SUPFAM" id="SSF50729">
    <property type="entry name" value="PH domain-like"/>
    <property type="match status" value="1"/>
</dbReference>
<dbReference type="SUPFAM" id="SSF53098">
    <property type="entry name" value="Ribonuclease H-like"/>
    <property type="match status" value="1"/>
</dbReference>
<dbReference type="InterPro" id="IPR037239">
    <property type="entry name" value="OSBP_sf"/>
</dbReference>
<dbReference type="SUPFAM" id="SSF47781">
    <property type="entry name" value="RuvA domain 2-like"/>
    <property type="match status" value="2"/>
</dbReference>
<dbReference type="CDD" id="cd00164">
    <property type="entry name" value="S1_like"/>
    <property type="match status" value="1"/>
</dbReference>
<evidence type="ECO:0000256" key="6">
    <source>
        <dbReference type="ARBA" id="ARBA00022448"/>
    </source>
</evidence>
<dbReference type="GO" id="GO:0031491">
    <property type="term" value="F:nucleosome binding"/>
    <property type="evidence" value="ECO:0007669"/>
    <property type="project" value="TreeGrafter"/>
</dbReference>
<dbReference type="InterPro" id="IPR001849">
    <property type="entry name" value="PH_domain"/>
</dbReference>
<dbReference type="Gene3D" id="3.30.420.140">
    <property type="entry name" value="YqgF/RNase H-like domain"/>
    <property type="match status" value="1"/>
</dbReference>
<feature type="compositionally biased region" description="Basic and acidic residues" evidence="16">
    <location>
        <begin position="185"/>
        <end position="194"/>
    </location>
</feature>
<dbReference type="Gene3D" id="1.10.10.2740">
    <property type="entry name" value="Spt6, Death-like domain"/>
    <property type="match status" value="1"/>
</dbReference>
<dbReference type="SMART" id="SM00252">
    <property type="entry name" value="SH2"/>
    <property type="match status" value="1"/>
</dbReference>
<dbReference type="SUPFAM" id="SSF144000">
    <property type="entry name" value="Oxysterol-binding protein-like"/>
    <property type="match status" value="1"/>
</dbReference>
<dbReference type="Pfam" id="PF14635">
    <property type="entry name" value="HHH_7"/>
    <property type="match status" value="1"/>
</dbReference>
<organism evidence="20">
    <name type="scientific">Pyricularia oryzae (strain Y34)</name>
    <name type="common">Rice blast fungus</name>
    <name type="synonym">Magnaporthe oryzae</name>
    <dbReference type="NCBI Taxonomy" id="1143189"/>
    <lineage>
        <taxon>Eukaryota</taxon>
        <taxon>Fungi</taxon>
        <taxon>Dikarya</taxon>
        <taxon>Ascomycota</taxon>
        <taxon>Pezizomycotina</taxon>
        <taxon>Sordariomycetes</taxon>
        <taxon>Sordariomycetidae</taxon>
        <taxon>Magnaporthales</taxon>
        <taxon>Pyriculariaceae</taxon>
        <taxon>Pyricularia</taxon>
    </lineage>
</organism>
<keyword evidence="12" id="KW-0539">Nucleus</keyword>
<proteinExistence type="inferred from homology"/>
<dbReference type="FunFam" id="3.30.505.10:FF:000056">
    <property type="entry name" value="Transcription elongation factor Spt6"/>
    <property type="match status" value="1"/>
</dbReference>
<dbReference type="GO" id="GO:0042393">
    <property type="term" value="F:histone binding"/>
    <property type="evidence" value="ECO:0007669"/>
    <property type="project" value="TreeGrafter"/>
</dbReference>
<comment type="similarity">
    <text evidence="3">Belongs to the OSBP family.</text>
</comment>
<dbReference type="PROSITE" id="PS50003">
    <property type="entry name" value="PH_DOMAIN"/>
    <property type="match status" value="1"/>
</dbReference>
<dbReference type="SUPFAM" id="SSF55550">
    <property type="entry name" value="SH2 domain"/>
    <property type="match status" value="1"/>
</dbReference>
<dbReference type="InterPro" id="IPR028231">
    <property type="entry name" value="Spt6_YqgF"/>
</dbReference>
<accession>A0AA97PFS2</accession>
<evidence type="ECO:0000256" key="8">
    <source>
        <dbReference type="ARBA" id="ARBA00022999"/>
    </source>
</evidence>
<dbReference type="Gene3D" id="1.10.10.650">
    <property type="entry name" value="RuvA domain 2-like"/>
    <property type="match status" value="1"/>
</dbReference>
<feature type="region of interest" description="Disordered" evidence="16">
    <location>
        <begin position="1"/>
        <end position="194"/>
    </location>
</feature>
<dbReference type="GO" id="GO:0003677">
    <property type="term" value="F:DNA binding"/>
    <property type="evidence" value="ECO:0007669"/>
    <property type="project" value="InterPro"/>
</dbReference>
<dbReference type="InterPro" id="IPR000648">
    <property type="entry name" value="Oxysterol-bd"/>
</dbReference>
<feature type="domain" description="SH2" evidence="17">
    <location>
        <begin position="1208"/>
        <end position="1306"/>
    </location>
</feature>
<evidence type="ECO:0000256" key="1">
    <source>
        <dbReference type="ARBA" id="ARBA00004123"/>
    </source>
</evidence>
<evidence type="ECO:0000256" key="9">
    <source>
        <dbReference type="ARBA" id="ARBA00023055"/>
    </source>
</evidence>
<evidence type="ECO:0000256" key="5">
    <source>
        <dbReference type="ARBA" id="ARBA00020248"/>
    </source>
</evidence>
<dbReference type="InterPro" id="IPR035019">
    <property type="entry name" value="Spt6_SH2_N"/>
</dbReference>
<dbReference type="InterPro" id="IPR003029">
    <property type="entry name" value="S1_domain"/>
</dbReference>
<dbReference type="FunFam" id="2.40.160.120:FF:000001">
    <property type="entry name" value="Oxysterol-binding protein"/>
    <property type="match status" value="1"/>
</dbReference>
<evidence type="ECO:0000256" key="2">
    <source>
        <dbReference type="ARBA" id="ARBA00004286"/>
    </source>
</evidence>
<dbReference type="InterPro" id="IPR036860">
    <property type="entry name" value="SH2_dom_sf"/>
</dbReference>